<proteinExistence type="predicted"/>
<sequence length="193" mass="22615">MNTKYENAIALFDKANSDDPNKEIWNGTTYPKELLYAQRMTEKLALFEPNASYALKLAVRCQHICRWQIPRDSYEMNRKGYLTWRSDLSVFHAKTASEILKNVGYEEEFINSVAFLLKKKQLKKNKDTQILEDVICLVFLDYYFKTFSGKYSEEKLIDILKKTWAKMSEKGHDEAMKINFSKNSIQLIQKALA</sequence>
<accession>A0ABS0WW72</accession>
<reference evidence="1 2" key="1">
    <citation type="submission" date="2020-12" db="EMBL/GenBank/DDBJ databases">
        <title>Aureibaculum luteum sp. nov. and Aureibaculum flavum sp. nov., novel members of the family Flavobacteriaceae isolated from Antarctic intertidal sediments.</title>
        <authorList>
            <person name="He X."/>
            <person name="Zhang X."/>
        </authorList>
    </citation>
    <scope>NUCLEOTIDE SEQUENCE [LARGE SCALE GENOMIC DNA]</scope>
    <source>
        <strain evidence="1 2">A20</strain>
    </source>
</reference>
<dbReference type="Proteomes" id="UP000623301">
    <property type="component" value="Unassembled WGS sequence"/>
</dbReference>
<gene>
    <name evidence="1" type="ORF">JBL43_18520</name>
</gene>
<dbReference type="Pfam" id="PF13875">
    <property type="entry name" value="DUF4202"/>
    <property type="match status" value="1"/>
</dbReference>
<comment type="caution">
    <text evidence="1">The sequence shown here is derived from an EMBL/GenBank/DDBJ whole genome shotgun (WGS) entry which is preliminary data.</text>
</comment>
<protein>
    <submittedName>
        <fullName evidence="1">DUF4202 domain-containing protein</fullName>
    </submittedName>
</protein>
<dbReference type="PANTHER" id="PTHR41729:SF1">
    <property type="entry name" value="GLUTAMYL-TRNA SYNTHETASE"/>
    <property type="match status" value="1"/>
</dbReference>
<keyword evidence="2" id="KW-1185">Reference proteome</keyword>
<evidence type="ECO:0000313" key="2">
    <source>
        <dbReference type="Proteomes" id="UP000623301"/>
    </source>
</evidence>
<evidence type="ECO:0000313" key="1">
    <source>
        <dbReference type="EMBL" id="MBJ2176252.1"/>
    </source>
</evidence>
<dbReference type="RefSeq" id="WP_198842851.1">
    <property type="nucleotide sequence ID" value="NZ_JAEHFJ010000013.1"/>
</dbReference>
<dbReference type="PANTHER" id="PTHR41729">
    <property type="entry name" value="GLUTAMYL-TRNA SYNTHETASE"/>
    <property type="match status" value="1"/>
</dbReference>
<dbReference type="InterPro" id="IPR025255">
    <property type="entry name" value="DUF4202"/>
</dbReference>
<organism evidence="1 2">
    <name type="scientific">Aureibaculum flavum</name>
    <dbReference type="NCBI Taxonomy" id="2795986"/>
    <lineage>
        <taxon>Bacteria</taxon>
        <taxon>Pseudomonadati</taxon>
        <taxon>Bacteroidota</taxon>
        <taxon>Flavobacteriia</taxon>
        <taxon>Flavobacteriales</taxon>
        <taxon>Flavobacteriaceae</taxon>
        <taxon>Aureibaculum</taxon>
    </lineage>
</organism>
<name>A0ABS0WW72_9FLAO</name>
<dbReference type="EMBL" id="JAEHFJ010000013">
    <property type="protein sequence ID" value="MBJ2176252.1"/>
    <property type="molecule type" value="Genomic_DNA"/>
</dbReference>